<dbReference type="CDD" id="cd00093">
    <property type="entry name" value="HTH_XRE"/>
    <property type="match status" value="1"/>
</dbReference>
<dbReference type="InterPro" id="IPR010982">
    <property type="entry name" value="Lambda_DNA-bd_dom_sf"/>
</dbReference>
<reference evidence="3 4" key="1">
    <citation type="submission" date="2020-07" db="EMBL/GenBank/DDBJ databases">
        <title>Huge and variable diversity of episymbiotic CPR bacteria and DPANN archaea in groundwater ecosystems.</title>
        <authorList>
            <person name="He C.Y."/>
            <person name="Keren R."/>
            <person name="Whittaker M."/>
            <person name="Farag I.F."/>
            <person name="Doudna J."/>
            <person name="Cate J.H.D."/>
            <person name="Banfield J.F."/>
        </authorList>
    </citation>
    <scope>NUCLEOTIDE SEQUENCE [LARGE SCALE GENOMIC DNA]</scope>
    <source>
        <strain evidence="3">NC_groundwater_70_Ag_B-0.1um_54_66</strain>
    </source>
</reference>
<evidence type="ECO:0000313" key="3">
    <source>
        <dbReference type="EMBL" id="QQG36622.1"/>
    </source>
</evidence>
<gene>
    <name evidence="3" type="ORF">HYS17_02235</name>
</gene>
<dbReference type="AlphaFoldDB" id="A0A7T5R320"/>
<dbReference type="GO" id="GO:0003677">
    <property type="term" value="F:DNA binding"/>
    <property type="evidence" value="ECO:0007669"/>
    <property type="project" value="UniProtKB-KW"/>
</dbReference>
<dbReference type="Gene3D" id="1.10.260.40">
    <property type="entry name" value="lambda repressor-like DNA-binding domains"/>
    <property type="match status" value="1"/>
</dbReference>
<dbReference type="PROSITE" id="PS50943">
    <property type="entry name" value="HTH_CROC1"/>
    <property type="match status" value="1"/>
</dbReference>
<evidence type="ECO:0000256" key="1">
    <source>
        <dbReference type="ARBA" id="ARBA00023125"/>
    </source>
</evidence>
<keyword evidence="1" id="KW-0238">DNA-binding</keyword>
<name>A0A7T5R320_9BACT</name>
<dbReference type="SMART" id="SM00530">
    <property type="entry name" value="HTH_XRE"/>
    <property type="match status" value="1"/>
</dbReference>
<dbReference type="EMBL" id="CP066681">
    <property type="protein sequence ID" value="QQG36622.1"/>
    <property type="molecule type" value="Genomic_DNA"/>
</dbReference>
<proteinExistence type="predicted"/>
<dbReference type="SUPFAM" id="SSF47413">
    <property type="entry name" value="lambda repressor-like DNA-binding domains"/>
    <property type="match status" value="1"/>
</dbReference>
<dbReference type="InterPro" id="IPR001387">
    <property type="entry name" value="Cro/C1-type_HTH"/>
</dbReference>
<evidence type="ECO:0000259" key="2">
    <source>
        <dbReference type="PROSITE" id="PS50943"/>
    </source>
</evidence>
<sequence length="126" mass="14307">MGKANEDSRDVILGKIIRAERKAQGRSLEEVARAIGVSYQQVQKYESGSSRITVVCLLQIANFLNVPIRKFTDIYEKVSNCDEVDSLYDPQTRTLIANWQKIQDTSTKNNIVRLVENFVRLNSKSA</sequence>
<dbReference type="PANTHER" id="PTHR46558:SF11">
    <property type="entry name" value="HTH-TYPE TRANSCRIPTIONAL REGULATOR XRE"/>
    <property type="match status" value="1"/>
</dbReference>
<accession>A0A7T5R320</accession>
<organism evidence="3 4">
    <name type="scientific">Micavibrio aeruginosavorus</name>
    <dbReference type="NCBI Taxonomy" id="349221"/>
    <lineage>
        <taxon>Bacteria</taxon>
        <taxon>Pseudomonadati</taxon>
        <taxon>Bdellovibrionota</taxon>
        <taxon>Bdellovibrionia</taxon>
        <taxon>Bdellovibrionales</taxon>
        <taxon>Pseudobdellovibrionaceae</taxon>
        <taxon>Micavibrio</taxon>
    </lineage>
</organism>
<dbReference type="PANTHER" id="PTHR46558">
    <property type="entry name" value="TRACRIPTIONAL REGULATORY PROTEIN-RELATED-RELATED"/>
    <property type="match status" value="1"/>
</dbReference>
<dbReference type="Pfam" id="PF01381">
    <property type="entry name" value="HTH_3"/>
    <property type="match status" value="1"/>
</dbReference>
<evidence type="ECO:0000313" key="4">
    <source>
        <dbReference type="Proteomes" id="UP000595362"/>
    </source>
</evidence>
<feature type="domain" description="HTH cro/C1-type" evidence="2">
    <location>
        <begin position="17"/>
        <end position="71"/>
    </location>
</feature>
<protein>
    <submittedName>
        <fullName evidence="3">Helix-turn-helix transcriptional regulator</fullName>
    </submittedName>
</protein>
<dbReference type="Proteomes" id="UP000595362">
    <property type="component" value="Chromosome"/>
</dbReference>